<comment type="caution">
    <text evidence="5">The sequence shown here is derived from an EMBL/GenBank/DDBJ whole genome shotgun (WGS) entry which is preliminary data.</text>
</comment>
<dbReference type="SUPFAM" id="SSF110857">
    <property type="entry name" value="Gamma-glutamyl cyclotransferase-like"/>
    <property type="match status" value="1"/>
</dbReference>
<comment type="similarity">
    <text evidence="1 3">Belongs to the gamma-glutamylcyclotransferase family.</text>
</comment>
<dbReference type="AlphaFoldDB" id="A0A934RU91"/>
<reference evidence="5" key="1">
    <citation type="submission" date="2021-01" db="EMBL/GenBank/DDBJ databases">
        <title>Modified the classification status of verrucomicrobia.</title>
        <authorList>
            <person name="Feng X."/>
        </authorList>
    </citation>
    <scope>NUCLEOTIDE SEQUENCE</scope>
    <source>
        <strain evidence="5">KCTC 12986</strain>
    </source>
</reference>
<dbReference type="GO" id="GO:0061929">
    <property type="term" value="F:gamma-glutamylaminecyclotransferase activity"/>
    <property type="evidence" value="ECO:0007669"/>
    <property type="project" value="InterPro"/>
</dbReference>
<organism evidence="5 6">
    <name type="scientific">Roseibacillus ishigakijimensis</name>
    <dbReference type="NCBI Taxonomy" id="454146"/>
    <lineage>
        <taxon>Bacteria</taxon>
        <taxon>Pseudomonadati</taxon>
        <taxon>Verrucomicrobiota</taxon>
        <taxon>Verrucomicrobiia</taxon>
        <taxon>Verrucomicrobiales</taxon>
        <taxon>Verrucomicrobiaceae</taxon>
        <taxon>Roseibacillus</taxon>
    </lineage>
</organism>
<sequence length="125" mass="14223">MKTGRETVFVYGALRRGASNAWRMNRADYLGPATVRGTLVKVDWYPGLLLTGETEIHGEVYEVDGETLAELDEFEGIGSNEEYQRVWARVQLASGREIDCQLYEWQLGQEDYEVVANGDWLSVEQ</sequence>
<evidence type="ECO:0000256" key="1">
    <source>
        <dbReference type="ARBA" id="ARBA00008861"/>
    </source>
</evidence>
<dbReference type="InterPro" id="IPR013024">
    <property type="entry name" value="GGCT-like"/>
</dbReference>
<dbReference type="Proteomes" id="UP000604083">
    <property type="component" value="Unassembled WGS sequence"/>
</dbReference>
<evidence type="ECO:0000256" key="2">
    <source>
        <dbReference type="PIRSR" id="PIRSR639126-1"/>
    </source>
</evidence>
<protein>
    <recommendedName>
        <fullName evidence="3">Gamma-glutamylcyclotransferase family protein</fullName>
    </recommendedName>
</protein>
<dbReference type="Pfam" id="PF06094">
    <property type="entry name" value="GGACT"/>
    <property type="match status" value="1"/>
</dbReference>
<dbReference type="CDD" id="cd06661">
    <property type="entry name" value="GGCT_like"/>
    <property type="match status" value="1"/>
</dbReference>
<feature type="active site" description="Proton acceptor" evidence="2">
    <location>
        <position position="75"/>
    </location>
</feature>
<dbReference type="GO" id="GO:0005829">
    <property type="term" value="C:cytosol"/>
    <property type="evidence" value="ECO:0007669"/>
    <property type="project" value="TreeGrafter"/>
</dbReference>
<dbReference type="InterPro" id="IPR039126">
    <property type="entry name" value="GGACT"/>
</dbReference>
<evidence type="ECO:0000259" key="4">
    <source>
        <dbReference type="Pfam" id="PF06094"/>
    </source>
</evidence>
<evidence type="ECO:0000313" key="6">
    <source>
        <dbReference type="Proteomes" id="UP000604083"/>
    </source>
</evidence>
<dbReference type="PANTHER" id="PTHR12510">
    <property type="entry name" value="TROPONIN C-AKIN-1 PROTEIN"/>
    <property type="match status" value="1"/>
</dbReference>
<gene>
    <name evidence="5" type="ORF">JIN78_15775</name>
</gene>
<dbReference type="Gene3D" id="3.10.490.10">
    <property type="entry name" value="Gamma-glutamyl cyclotransferase-like"/>
    <property type="match status" value="1"/>
</dbReference>
<dbReference type="InterPro" id="IPR036568">
    <property type="entry name" value="GGCT-like_sf"/>
</dbReference>
<proteinExistence type="inferred from homology"/>
<accession>A0A934RU91</accession>
<dbReference type="PANTHER" id="PTHR12510:SF4">
    <property type="entry name" value="GAMMA-GLUTAMYLAMINECYCLOTRANSFERASE"/>
    <property type="match status" value="1"/>
</dbReference>
<dbReference type="InterPro" id="IPR009288">
    <property type="entry name" value="AIG2-like_dom"/>
</dbReference>
<evidence type="ECO:0000256" key="3">
    <source>
        <dbReference type="RuleBase" id="RU367036"/>
    </source>
</evidence>
<evidence type="ECO:0000313" key="5">
    <source>
        <dbReference type="EMBL" id="MBK1835528.1"/>
    </source>
</evidence>
<dbReference type="EMBL" id="JAENIO010000059">
    <property type="protein sequence ID" value="MBK1835528.1"/>
    <property type="molecule type" value="Genomic_DNA"/>
</dbReference>
<name>A0A934RU91_9BACT</name>
<feature type="domain" description="Gamma-glutamylcyclotransferase AIG2-like" evidence="4">
    <location>
        <begin position="8"/>
        <end position="121"/>
    </location>
</feature>
<keyword evidence="6" id="KW-1185">Reference proteome</keyword>
<dbReference type="RefSeq" id="WP_200392966.1">
    <property type="nucleotide sequence ID" value="NZ_JAENIO010000059.1"/>
</dbReference>